<proteinExistence type="predicted"/>
<dbReference type="KEGG" id="bcom:BAUCODRAFT_198854"/>
<dbReference type="EMBL" id="KB445550">
    <property type="protein sequence ID" value="EMD01153.1"/>
    <property type="molecule type" value="Genomic_DNA"/>
</dbReference>
<dbReference type="AlphaFoldDB" id="M2M240"/>
<protein>
    <submittedName>
        <fullName evidence="1">Uncharacterized protein</fullName>
    </submittedName>
</protein>
<sequence>MQLRVGVSSNYLSLIWTATLAKKARQVSPHATLSNSGPRLSSMLAKAANTALPAHNGDRKDSALPKRRLVLGECRPQLYVRHSYRNSRLSYAPTLQHRCIPPRPHPTSVMLLPAIASKTSANLARVS</sequence>
<name>M2M240_BAUPA</name>
<dbReference type="GeneID" id="19109625"/>
<reference evidence="1 2" key="1">
    <citation type="journal article" date="2012" name="PLoS Pathog.">
        <title>Diverse lifestyles and strategies of plant pathogenesis encoded in the genomes of eighteen Dothideomycetes fungi.</title>
        <authorList>
            <person name="Ohm R.A."/>
            <person name="Feau N."/>
            <person name="Henrissat B."/>
            <person name="Schoch C.L."/>
            <person name="Horwitz B.A."/>
            <person name="Barry K.W."/>
            <person name="Condon B.J."/>
            <person name="Copeland A.C."/>
            <person name="Dhillon B."/>
            <person name="Glaser F."/>
            <person name="Hesse C.N."/>
            <person name="Kosti I."/>
            <person name="LaButti K."/>
            <person name="Lindquist E.A."/>
            <person name="Lucas S."/>
            <person name="Salamov A.A."/>
            <person name="Bradshaw R.E."/>
            <person name="Ciuffetti L."/>
            <person name="Hamelin R.C."/>
            <person name="Kema G.H.J."/>
            <person name="Lawrence C."/>
            <person name="Scott J.A."/>
            <person name="Spatafora J.W."/>
            <person name="Turgeon B.G."/>
            <person name="de Wit P.J.G.M."/>
            <person name="Zhong S."/>
            <person name="Goodwin S.B."/>
            <person name="Grigoriev I.V."/>
        </authorList>
    </citation>
    <scope>NUCLEOTIDE SEQUENCE [LARGE SCALE GENOMIC DNA]</scope>
    <source>
        <strain evidence="1 2">UAMH 10762</strain>
    </source>
</reference>
<gene>
    <name evidence="1" type="ORF">BAUCODRAFT_198854</name>
</gene>
<dbReference type="RefSeq" id="XP_007672337.1">
    <property type="nucleotide sequence ID" value="XM_007674147.1"/>
</dbReference>
<dbReference type="HOGENOM" id="CLU_1970131_0_0_1"/>
<evidence type="ECO:0000313" key="2">
    <source>
        <dbReference type="Proteomes" id="UP000011761"/>
    </source>
</evidence>
<accession>M2M240</accession>
<dbReference type="Proteomes" id="UP000011761">
    <property type="component" value="Unassembled WGS sequence"/>
</dbReference>
<evidence type="ECO:0000313" key="1">
    <source>
        <dbReference type="EMBL" id="EMD01153.1"/>
    </source>
</evidence>
<keyword evidence="2" id="KW-1185">Reference proteome</keyword>
<organism evidence="1 2">
    <name type="scientific">Baudoinia panamericana (strain UAMH 10762)</name>
    <name type="common">Angels' share fungus</name>
    <name type="synonym">Baudoinia compniacensis (strain UAMH 10762)</name>
    <dbReference type="NCBI Taxonomy" id="717646"/>
    <lineage>
        <taxon>Eukaryota</taxon>
        <taxon>Fungi</taxon>
        <taxon>Dikarya</taxon>
        <taxon>Ascomycota</taxon>
        <taxon>Pezizomycotina</taxon>
        <taxon>Dothideomycetes</taxon>
        <taxon>Dothideomycetidae</taxon>
        <taxon>Mycosphaerellales</taxon>
        <taxon>Teratosphaeriaceae</taxon>
        <taxon>Baudoinia</taxon>
    </lineage>
</organism>